<proteinExistence type="inferred from homology"/>
<dbReference type="PANTHER" id="PTHR42715">
    <property type="entry name" value="BETA-GLUCOSIDASE"/>
    <property type="match status" value="1"/>
</dbReference>
<dbReference type="OrthoDB" id="3472238at2759"/>
<comment type="subcellular location">
    <subcellularLocation>
        <location evidence="2">Secreted</location>
    </subcellularLocation>
</comment>
<keyword evidence="9" id="KW-0325">Glycoprotein</keyword>
<dbReference type="AlphaFoldDB" id="A0A9X0DKU0"/>
<dbReference type="PANTHER" id="PTHR42715:SF12">
    <property type="entry name" value="BETA-GLUCOSIDASE G-RELATED"/>
    <property type="match status" value="1"/>
</dbReference>
<evidence type="ECO:0000256" key="12">
    <source>
        <dbReference type="SAM" id="MobiDB-lite"/>
    </source>
</evidence>
<protein>
    <recommendedName>
        <fullName evidence="5">beta-glucosidase</fullName>
        <ecNumber evidence="5">3.2.1.21</ecNumber>
    </recommendedName>
</protein>
<dbReference type="GO" id="GO:0009251">
    <property type="term" value="P:glucan catabolic process"/>
    <property type="evidence" value="ECO:0007669"/>
    <property type="project" value="TreeGrafter"/>
</dbReference>
<evidence type="ECO:0000256" key="3">
    <source>
        <dbReference type="ARBA" id="ARBA00004987"/>
    </source>
</evidence>
<dbReference type="InterPro" id="IPR017853">
    <property type="entry name" value="GH"/>
</dbReference>
<dbReference type="Gene3D" id="3.20.20.300">
    <property type="entry name" value="Glycoside hydrolase, family 3, N-terminal domain"/>
    <property type="match status" value="1"/>
</dbReference>
<evidence type="ECO:0000256" key="8">
    <source>
        <dbReference type="ARBA" id="ARBA00022801"/>
    </source>
</evidence>
<dbReference type="EC" id="3.2.1.21" evidence="5"/>
<evidence type="ECO:0000256" key="11">
    <source>
        <dbReference type="ARBA" id="ARBA00024983"/>
    </source>
</evidence>
<dbReference type="InterPro" id="IPR036962">
    <property type="entry name" value="Glyco_hydro_3_N_sf"/>
</dbReference>
<organism evidence="13 14">
    <name type="scientific">Sclerotinia nivalis</name>
    <dbReference type="NCBI Taxonomy" id="352851"/>
    <lineage>
        <taxon>Eukaryota</taxon>
        <taxon>Fungi</taxon>
        <taxon>Dikarya</taxon>
        <taxon>Ascomycota</taxon>
        <taxon>Pezizomycotina</taxon>
        <taxon>Leotiomycetes</taxon>
        <taxon>Helotiales</taxon>
        <taxon>Sclerotiniaceae</taxon>
        <taxon>Sclerotinia</taxon>
    </lineage>
</organism>
<gene>
    <name evidence="13" type="ORF">OCU04_004115</name>
</gene>
<sequence>MGNDPYLSGKLAAQTVSGIQEAGIIASVKQFIGNEQEYDRNPSDASEQPGVTIPAVSSNIDDKTIHEL</sequence>
<evidence type="ECO:0000256" key="5">
    <source>
        <dbReference type="ARBA" id="ARBA00012744"/>
    </source>
</evidence>
<dbReference type="EMBL" id="JAPEIS010000004">
    <property type="protein sequence ID" value="KAJ8066724.1"/>
    <property type="molecule type" value="Genomic_DNA"/>
</dbReference>
<comment type="similarity">
    <text evidence="4">Belongs to the glycosyl hydrolase 3 family.</text>
</comment>
<evidence type="ECO:0000256" key="7">
    <source>
        <dbReference type="ARBA" id="ARBA00022729"/>
    </source>
</evidence>
<comment type="function">
    <text evidence="11">Beta-glucosidases are one of a number of cellulolytic enzymes involved in the degradation of cellulosic biomass. Catalyzes the last step releasing glucose from the inhibitory cellobiose.</text>
</comment>
<keyword evidence="14" id="KW-1185">Reference proteome</keyword>
<dbReference type="GO" id="GO:0008422">
    <property type="term" value="F:beta-glucosidase activity"/>
    <property type="evidence" value="ECO:0007669"/>
    <property type="project" value="UniProtKB-EC"/>
</dbReference>
<accession>A0A9X0DKU0</accession>
<feature type="region of interest" description="Disordered" evidence="12">
    <location>
        <begin position="35"/>
        <end position="68"/>
    </location>
</feature>
<evidence type="ECO:0000256" key="10">
    <source>
        <dbReference type="ARBA" id="ARBA00023295"/>
    </source>
</evidence>
<comment type="caution">
    <text evidence="13">The sequence shown here is derived from an EMBL/GenBank/DDBJ whole genome shotgun (WGS) entry which is preliminary data.</text>
</comment>
<evidence type="ECO:0000256" key="9">
    <source>
        <dbReference type="ARBA" id="ARBA00023180"/>
    </source>
</evidence>
<keyword evidence="10" id="KW-0326">Glycosidase</keyword>
<evidence type="ECO:0000256" key="6">
    <source>
        <dbReference type="ARBA" id="ARBA00022525"/>
    </source>
</evidence>
<dbReference type="Proteomes" id="UP001152300">
    <property type="component" value="Unassembled WGS sequence"/>
</dbReference>
<dbReference type="InterPro" id="IPR050288">
    <property type="entry name" value="Cellulose_deg_GH3"/>
</dbReference>
<comment type="pathway">
    <text evidence="3">Glycan metabolism; cellulose degradation.</text>
</comment>
<evidence type="ECO:0000256" key="2">
    <source>
        <dbReference type="ARBA" id="ARBA00004613"/>
    </source>
</evidence>
<reference evidence="13" key="1">
    <citation type="submission" date="2022-11" db="EMBL/GenBank/DDBJ databases">
        <title>Genome Resource of Sclerotinia nivalis Strain SnTB1, a Plant Pathogen Isolated from American Ginseng.</title>
        <authorList>
            <person name="Fan S."/>
        </authorList>
    </citation>
    <scope>NUCLEOTIDE SEQUENCE</scope>
    <source>
        <strain evidence="13">SnTB1</strain>
    </source>
</reference>
<keyword evidence="6" id="KW-0964">Secreted</keyword>
<comment type="catalytic activity">
    <reaction evidence="1">
        <text>Hydrolysis of terminal, non-reducing beta-D-glucosyl residues with release of beta-D-glucose.</text>
        <dbReference type="EC" id="3.2.1.21"/>
    </reaction>
</comment>
<name>A0A9X0DKU0_9HELO</name>
<dbReference type="SUPFAM" id="SSF51445">
    <property type="entry name" value="(Trans)glycosidases"/>
    <property type="match status" value="1"/>
</dbReference>
<keyword evidence="8" id="KW-0378">Hydrolase</keyword>
<evidence type="ECO:0000313" key="14">
    <source>
        <dbReference type="Proteomes" id="UP001152300"/>
    </source>
</evidence>
<keyword evidence="7" id="KW-0732">Signal</keyword>
<evidence type="ECO:0000313" key="13">
    <source>
        <dbReference type="EMBL" id="KAJ8066724.1"/>
    </source>
</evidence>
<dbReference type="GO" id="GO:0005576">
    <property type="term" value="C:extracellular region"/>
    <property type="evidence" value="ECO:0007669"/>
    <property type="project" value="UniProtKB-SubCell"/>
</dbReference>
<evidence type="ECO:0000256" key="1">
    <source>
        <dbReference type="ARBA" id="ARBA00000448"/>
    </source>
</evidence>
<evidence type="ECO:0000256" key="4">
    <source>
        <dbReference type="ARBA" id="ARBA00005336"/>
    </source>
</evidence>